<gene>
    <name evidence="1" type="ORF">L2E82_45455</name>
</gene>
<dbReference type="Proteomes" id="UP001055811">
    <property type="component" value="Linkage Group LG08"/>
</dbReference>
<accession>A0ACB8ZSM7</accession>
<sequence length="90" mass="10754">MHILYRKSFFFSFLYHLNKTTKLLLSQIVTANLDLEFFDEELAFRFQLSDDEEIDSLEHHVIVESKKSNLDQFASLPVNWPWDMLPMSIE</sequence>
<proteinExistence type="predicted"/>
<keyword evidence="2" id="KW-1185">Reference proteome</keyword>
<name>A0ACB8ZSM7_CICIN</name>
<reference evidence="1 2" key="2">
    <citation type="journal article" date="2022" name="Mol. Ecol. Resour.">
        <title>The genomes of chicory, endive, great burdock and yacon provide insights into Asteraceae paleo-polyploidization history and plant inulin production.</title>
        <authorList>
            <person name="Fan W."/>
            <person name="Wang S."/>
            <person name="Wang H."/>
            <person name="Wang A."/>
            <person name="Jiang F."/>
            <person name="Liu H."/>
            <person name="Zhao H."/>
            <person name="Xu D."/>
            <person name="Zhang Y."/>
        </authorList>
    </citation>
    <scope>NUCLEOTIDE SEQUENCE [LARGE SCALE GENOMIC DNA]</scope>
    <source>
        <strain evidence="2">cv. Punajuju</strain>
        <tissue evidence="1">Leaves</tissue>
    </source>
</reference>
<organism evidence="1 2">
    <name type="scientific">Cichorium intybus</name>
    <name type="common">Chicory</name>
    <dbReference type="NCBI Taxonomy" id="13427"/>
    <lineage>
        <taxon>Eukaryota</taxon>
        <taxon>Viridiplantae</taxon>
        <taxon>Streptophyta</taxon>
        <taxon>Embryophyta</taxon>
        <taxon>Tracheophyta</taxon>
        <taxon>Spermatophyta</taxon>
        <taxon>Magnoliopsida</taxon>
        <taxon>eudicotyledons</taxon>
        <taxon>Gunneridae</taxon>
        <taxon>Pentapetalae</taxon>
        <taxon>asterids</taxon>
        <taxon>campanulids</taxon>
        <taxon>Asterales</taxon>
        <taxon>Asteraceae</taxon>
        <taxon>Cichorioideae</taxon>
        <taxon>Cichorieae</taxon>
        <taxon>Cichoriinae</taxon>
        <taxon>Cichorium</taxon>
    </lineage>
</organism>
<comment type="caution">
    <text evidence="1">The sequence shown here is derived from an EMBL/GenBank/DDBJ whole genome shotgun (WGS) entry which is preliminary data.</text>
</comment>
<evidence type="ECO:0000313" key="2">
    <source>
        <dbReference type="Proteomes" id="UP001055811"/>
    </source>
</evidence>
<evidence type="ECO:0000313" key="1">
    <source>
        <dbReference type="EMBL" id="KAI3700817.1"/>
    </source>
</evidence>
<dbReference type="EMBL" id="CM042016">
    <property type="protein sequence ID" value="KAI3700817.1"/>
    <property type="molecule type" value="Genomic_DNA"/>
</dbReference>
<reference evidence="2" key="1">
    <citation type="journal article" date="2022" name="Mol. Ecol. Resour.">
        <title>The genomes of chicory, endive, great burdock and yacon provide insights into Asteraceae palaeo-polyploidization history and plant inulin production.</title>
        <authorList>
            <person name="Fan W."/>
            <person name="Wang S."/>
            <person name="Wang H."/>
            <person name="Wang A."/>
            <person name="Jiang F."/>
            <person name="Liu H."/>
            <person name="Zhao H."/>
            <person name="Xu D."/>
            <person name="Zhang Y."/>
        </authorList>
    </citation>
    <scope>NUCLEOTIDE SEQUENCE [LARGE SCALE GENOMIC DNA]</scope>
    <source>
        <strain evidence="2">cv. Punajuju</strain>
    </source>
</reference>
<protein>
    <submittedName>
        <fullName evidence="1">Uncharacterized protein</fullName>
    </submittedName>
</protein>